<feature type="domain" description="Carrier" evidence="13">
    <location>
        <begin position="158"/>
        <end position="233"/>
    </location>
</feature>
<keyword evidence="4 12" id="KW-0444">Lipid biosynthesis</keyword>
<dbReference type="GO" id="GO:0000036">
    <property type="term" value="F:acyl carrier activity"/>
    <property type="evidence" value="ECO:0007669"/>
    <property type="project" value="InterPro"/>
</dbReference>
<name>A0AAN7JFP5_9MYRT</name>
<dbReference type="InterPro" id="IPR044813">
    <property type="entry name" value="ACP_chloroplastic"/>
</dbReference>
<dbReference type="Proteomes" id="UP001345219">
    <property type="component" value="Chromosome 19"/>
</dbReference>
<comment type="caution">
    <text evidence="14">The sequence shown here is derived from an EMBL/GenBank/DDBJ whole genome shotgun (WGS) entry which is preliminary data.</text>
</comment>
<dbReference type="AlphaFoldDB" id="A0AAN7JFP5"/>
<dbReference type="SUPFAM" id="SSF47336">
    <property type="entry name" value="ACP-like"/>
    <property type="match status" value="1"/>
</dbReference>
<dbReference type="InterPro" id="IPR036736">
    <property type="entry name" value="ACP-like_sf"/>
</dbReference>
<protein>
    <recommendedName>
        <fullName evidence="12">Acyl carrier protein</fullName>
    </recommendedName>
</protein>
<evidence type="ECO:0000256" key="8">
    <source>
        <dbReference type="ARBA" id="ARBA00022832"/>
    </source>
</evidence>
<evidence type="ECO:0000256" key="7">
    <source>
        <dbReference type="ARBA" id="ARBA00022640"/>
    </source>
</evidence>
<keyword evidence="3 12" id="KW-0596">Phosphopantetheine</keyword>
<keyword evidence="6" id="KW-0597">Phosphoprotein</keyword>
<evidence type="ECO:0000256" key="3">
    <source>
        <dbReference type="ARBA" id="ARBA00022450"/>
    </source>
</evidence>
<evidence type="ECO:0000256" key="4">
    <source>
        <dbReference type="ARBA" id="ARBA00022516"/>
    </source>
</evidence>
<gene>
    <name evidence="14" type="ORF">SAY87_024343</name>
</gene>
<dbReference type="InterPro" id="IPR003231">
    <property type="entry name" value="ACP"/>
</dbReference>
<dbReference type="GO" id="GO:0009507">
    <property type="term" value="C:chloroplast"/>
    <property type="evidence" value="ECO:0007669"/>
    <property type="project" value="UniProtKB-SubCell"/>
</dbReference>
<dbReference type="InterPro" id="IPR006162">
    <property type="entry name" value="Ppantetheine_attach_site"/>
</dbReference>
<dbReference type="HAMAP" id="MF_01217">
    <property type="entry name" value="Acyl_carrier"/>
    <property type="match status" value="1"/>
</dbReference>
<keyword evidence="5" id="KW-0150">Chloroplast</keyword>
<dbReference type="PANTHER" id="PTHR46153:SF11">
    <property type="entry name" value="ACYL CARRIER PROTEIN 4, CHLOROPLASTIC"/>
    <property type="match status" value="1"/>
</dbReference>
<dbReference type="PROSITE" id="PS50075">
    <property type="entry name" value="CARRIER"/>
    <property type="match status" value="1"/>
</dbReference>
<keyword evidence="7" id="KW-0934">Plastid</keyword>
<evidence type="ECO:0000259" key="13">
    <source>
        <dbReference type="PROSITE" id="PS50075"/>
    </source>
</evidence>
<evidence type="ECO:0000256" key="2">
    <source>
        <dbReference type="ARBA" id="ARBA00010930"/>
    </source>
</evidence>
<dbReference type="Gene3D" id="1.10.1200.10">
    <property type="entry name" value="ACP-like"/>
    <property type="match status" value="1"/>
</dbReference>
<dbReference type="EMBL" id="JAXIOK010000024">
    <property type="protein sequence ID" value="KAK4740755.1"/>
    <property type="molecule type" value="Genomic_DNA"/>
</dbReference>
<evidence type="ECO:0000313" key="14">
    <source>
        <dbReference type="EMBL" id="KAK4740755.1"/>
    </source>
</evidence>
<organism evidence="14 15">
    <name type="scientific">Trapa incisa</name>
    <dbReference type="NCBI Taxonomy" id="236973"/>
    <lineage>
        <taxon>Eukaryota</taxon>
        <taxon>Viridiplantae</taxon>
        <taxon>Streptophyta</taxon>
        <taxon>Embryophyta</taxon>
        <taxon>Tracheophyta</taxon>
        <taxon>Spermatophyta</taxon>
        <taxon>Magnoliopsida</taxon>
        <taxon>eudicotyledons</taxon>
        <taxon>Gunneridae</taxon>
        <taxon>Pentapetalae</taxon>
        <taxon>rosids</taxon>
        <taxon>malvids</taxon>
        <taxon>Myrtales</taxon>
        <taxon>Lythraceae</taxon>
        <taxon>Trapa</taxon>
    </lineage>
</organism>
<evidence type="ECO:0000256" key="1">
    <source>
        <dbReference type="ARBA" id="ARBA00004229"/>
    </source>
</evidence>
<comment type="similarity">
    <text evidence="2">Belongs to the acyl carrier protein (ACP) family.</text>
</comment>
<dbReference type="PROSITE" id="PS00012">
    <property type="entry name" value="PHOSPHOPANTETHEINE"/>
    <property type="match status" value="1"/>
</dbReference>
<evidence type="ECO:0000256" key="9">
    <source>
        <dbReference type="ARBA" id="ARBA00022946"/>
    </source>
</evidence>
<sequence>MMTTVENSGSPTQITCKVGRVMIRIAPNRVNALLNPTVQNPSAELTWTIRYLKIPPVPLSYGLYKITNKSLNLTKFSGSAYLPSIPPRSLSPAKPLSSPQLSAMAAVSAASVCFRALSKPAFKANETTSLKVASLGMARNRFPALRSSRFRVSCAAKPETVNKVCEIVRKQLALSPETDLTPESKFSTLGADSLDTVEIVMGLEEEFDISIEEDSSTNITTVQEAADLIEKLVQLKSGA</sequence>
<comment type="subcellular location">
    <subcellularLocation>
        <location evidence="1">Plastid</location>
        <location evidence="1">Chloroplast</location>
    </subcellularLocation>
</comment>
<dbReference type="PANTHER" id="PTHR46153">
    <property type="entry name" value="ACYL CARRIER PROTEIN"/>
    <property type="match status" value="1"/>
</dbReference>
<dbReference type="InterPro" id="IPR009081">
    <property type="entry name" value="PP-bd_ACP"/>
</dbReference>
<keyword evidence="10" id="KW-0443">Lipid metabolism</keyword>
<evidence type="ECO:0000256" key="12">
    <source>
        <dbReference type="RuleBase" id="RU000722"/>
    </source>
</evidence>
<evidence type="ECO:0000313" key="15">
    <source>
        <dbReference type="Proteomes" id="UP001345219"/>
    </source>
</evidence>
<dbReference type="Pfam" id="PF00550">
    <property type="entry name" value="PP-binding"/>
    <property type="match status" value="1"/>
</dbReference>
<accession>A0AAN7JFP5</accession>
<comment type="function">
    <text evidence="12">Carrier of the growing fatty acid chain in fatty acid biosynthesis.</text>
</comment>
<evidence type="ECO:0000256" key="10">
    <source>
        <dbReference type="ARBA" id="ARBA00023098"/>
    </source>
</evidence>
<keyword evidence="9" id="KW-0809">Transit peptide</keyword>
<dbReference type="NCBIfam" id="TIGR00517">
    <property type="entry name" value="acyl_carrier"/>
    <property type="match status" value="1"/>
</dbReference>
<evidence type="ECO:0000256" key="6">
    <source>
        <dbReference type="ARBA" id="ARBA00022553"/>
    </source>
</evidence>
<keyword evidence="15" id="KW-1185">Reference proteome</keyword>
<proteinExistence type="inferred from homology"/>
<evidence type="ECO:0000256" key="5">
    <source>
        <dbReference type="ARBA" id="ARBA00022528"/>
    </source>
</evidence>
<keyword evidence="8" id="KW-0276">Fatty acid metabolism</keyword>
<reference evidence="14 15" key="1">
    <citation type="journal article" date="2023" name="Hortic Res">
        <title>Pangenome of water caltrop reveals structural variations and asymmetric subgenome divergence after allopolyploidization.</title>
        <authorList>
            <person name="Zhang X."/>
            <person name="Chen Y."/>
            <person name="Wang L."/>
            <person name="Yuan Y."/>
            <person name="Fang M."/>
            <person name="Shi L."/>
            <person name="Lu R."/>
            <person name="Comes H.P."/>
            <person name="Ma Y."/>
            <person name="Chen Y."/>
            <person name="Huang G."/>
            <person name="Zhou Y."/>
            <person name="Zheng Z."/>
            <person name="Qiu Y."/>
        </authorList>
    </citation>
    <scope>NUCLEOTIDE SEQUENCE [LARGE SCALE GENOMIC DNA]</scope>
    <source>
        <tissue evidence="14">Roots</tissue>
    </source>
</reference>
<keyword evidence="11 12" id="KW-0275">Fatty acid biosynthesis</keyword>
<evidence type="ECO:0000256" key="11">
    <source>
        <dbReference type="ARBA" id="ARBA00023160"/>
    </source>
</evidence>